<comment type="caution">
    <text evidence="1">The sequence shown here is derived from an EMBL/GenBank/DDBJ whole genome shotgun (WGS) entry which is preliminary data.</text>
</comment>
<dbReference type="AlphaFoldDB" id="A0AAW2XUG4"/>
<organism evidence="1">
    <name type="scientific">Sesamum latifolium</name>
    <dbReference type="NCBI Taxonomy" id="2727402"/>
    <lineage>
        <taxon>Eukaryota</taxon>
        <taxon>Viridiplantae</taxon>
        <taxon>Streptophyta</taxon>
        <taxon>Embryophyta</taxon>
        <taxon>Tracheophyta</taxon>
        <taxon>Spermatophyta</taxon>
        <taxon>Magnoliopsida</taxon>
        <taxon>eudicotyledons</taxon>
        <taxon>Gunneridae</taxon>
        <taxon>Pentapetalae</taxon>
        <taxon>asterids</taxon>
        <taxon>lamiids</taxon>
        <taxon>Lamiales</taxon>
        <taxon>Pedaliaceae</taxon>
        <taxon>Sesamum</taxon>
    </lineage>
</organism>
<reference evidence="1" key="1">
    <citation type="submission" date="2020-06" db="EMBL/GenBank/DDBJ databases">
        <authorList>
            <person name="Li T."/>
            <person name="Hu X."/>
            <person name="Zhang T."/>
            <person name="Song X."/>
            <person name="Zhang H."/>
            <person name="Dai N."/>
            <person name="Sheng W."/>
            <person name="Hou X."/>
            <person name="Wei L."/>
        </authorList>
    </citation>
    <scope>NUCLEOTIDE SEQUENCE</scope>
    <source>
        <strain evidence="1">KEN1</strain>
        <tissue evidence="1">Leaf</tissue>
    </source>
</reference>
<dbReference type="PANTHER" id="PTHR31286:SF180">
    <property type="entry name" value="OS10G0362600 PROTEIN"/>
    <property type="match status" value="1"/>
</dbReference>
<gene>
    <name evidence="1" type="ORF">Slati_0880700</name>
</gene>
<dbReference type="InterPro" id="IPR040256">
    <property type="entry name" value="At4g02000-like"/>
</dbReference>
<protein>
    <recommendedName>
        <fullName evidence="2">DUF4283 domain-containing protein</fullName>
    </recommendedName>
</protein>
<dbReference type="EMBL" id="JACGWN010000003">
    <property type="protein sequence ID" value="KAL0455415.1"/>
    <property type="molecule type" value="Genomic_DNA"/>
</dbReference>
<sequence>MTTTSTPSPLLHGMTPVMGTASIPIGEPVPTVETCPAPPSAGIFIGKVRLVPTDSFHTVGRIAEGFLNSLRKTLLFVLPTIQNGEIVVRPSLEMIRNGSRRWSSMVVGYFLCKKPYFHHLNDYVKSVWPAVQDVTSTTSGLFFFRFKTVAAMEEVPVWVKLRHLPVEFWTDEGLSTVASGIGRPLYPDAITKACTRLDFARVCIMLDISSKLPKHVVILAPTEEGGEVPCRVDIEYKWLPPKCNACHSLGHRTGDCPSSVQSTKLPISVYVQRKKEKWGILWDQN</sequence>
<reference evidence="1" key="2">
    <citation type="journal article" date="2024" name="Plant">
        <title>Genomic evolution and insights into agronomic trait innovations of Sesamum species.</title>
        <authorList>
            <person name="Miao H."/>
            <person name="Wang L."/>
            <person name="Qu L."/>
            <person name="Liu H."/>
            <person name="Sun Y."/>
            <person name="Le M."/>
            <person name="Wang Q."/>
            <person name="Wei S."/>
            <person name="Zheng Y."/>
            <person name="Lin W."/>
            <person name="Duan Y."/>
            <person name="Cao H."/>
            <person name="Xiong S."/>
            <person name="Wang X."/>
            <person name="Wei L."/>
            <person name="Li C."/>
            <person name="Ma Q."/>
            <person name="Ju M."/>
            <person name="Zhao R."/>
            <person name="Li G."/>
            <person name="Mu C."/>
            <person name="Tian Q."/>
            <person name="Mei H."/>
            <person name="Zhang T."/>
            <person name="Gao T."/>
            <person name="Zhang H."/>
        </authorList>
    </citation>
    <scope>NUCLEOTIDE SEQUENCE</scope>
    <source>
        <strain evidence="1">KEN1</strain>
    </source>
</reference>
<proteinExistence type="predicted"/>
<evidence type="ECO:0000313" key="1">
    <source>
        <dbReference type="EMBL" id="KAL0455415.1"/>
    </source>
</evidence>
<dbReference type="PANTHER" id="PTHR31286">
    <property type="entry name" value="GLYCINE-RICH CELL WALL STRUCTURAL PROTEIN 1.8-LIKE"/>
    <property type="match status" value="1"/>
</dbReference>
<accession>A0AAW2XUG4</accession>
<name>A0AAW2XUG4_9LAMI</name>
<evidence type="ECO:0008006" key="2">
    <source>
        <dbReference type="Google" id="ProtNLM"/>
    </source>
</evidence>